<comment type="caution">
    <text evidence="2">The sequence shown here is derived from an EMBL/GenBank/DDBJ whole genome shotgun (WGS) entry which is preliminary data.</text>
</comment>
<protein>
    <submittedName>
        <fullName evidence="2">Uncharacterized protein</fullName>
    </submittedName>
</protein>
<organism evidence="2 3">
    <name type="scientific">Juglans regia</name>
    <name type="common">English walnut</name>
    <dbReference type="NCBI Taxonomy" id="51240"/>
    <lineage>
        <taxon>Eukaryota</taxon>
        <taxon>Viridiplantae</taxon>
        <taxon>Streptophyta</taxon>
        <taxon>Embryophyta</taxon>
        <taxon>Tracheophyta</taxon>
        <taxon>Spermatophyta</taxon>
        <taxon>Magnoliopsida</taxon>
        <taxon>eudicotyledons</taxon>
        <taxon>Gunneridae</taxon>
        <taxon>Pentapetalae</taxon>
        <taxon>rosids</taxon>
        <taxon>fabids</taxon>
        <taxon>Fagales</taxon>
        <taxon>Juglandaceae</taxon>
        <taxon>Juglans</taxon>
    </lineage>
</organism>
<dbReference type="InterPro" id="IPR006502">
    <property type="entry name" value="PDDEXK-like"/>
</dbReference>
<dbReference type="AlphaFoldDB" id="A0A833TXM9"/>
<proteinExistence type="predicted"/>
<evidence type="ECO:0000256" key="1">
    <source>
        <dbReference type="SAM" id="MobiDB-lite"/>
    </source>
</evidence>
<sequence>CYLITQEPFLLPSLPPSPFFFNFLSVFLAFKKMGILHEEKVLGETIYSLEEKVSVFLAEDSTGDSDRSLDGEPEENNSDNTDPVERTLYWESQEALLQEILDHYNLTVPKLRREISQTIEVVKEADFCKCSKPSVNGCTHCLRRAVVNLLCEKGFRATLCTSKWKHTRKYPGGTHEYIEVVASTLSLKKHVTLLMELEFRDQFKIAKACEEYHKLVSQLPEYYIGKPDHLNAIVHVVCDAAKKSMKEKKIHMGPWRKRSFMQMKWSGSSQRRKPSFEQSLSSDQLISSSLMLRQASTSESCLQFTAAPAVVVT</sequence>
<dbReference type="NCBIfam" id="TIGR01615">
    <property type="entry name" value="A_thal_3542"/>
    <property type="match status" value="1"/>
</dbReference>
<dbReference type="PANTHER" id="PTHR31579">
    <property type="entry name" value="OS03G0796600 PROTEIN"/>
    <property type="match status" value="1"/>
</dbReference>
<evidence type="ECO:0000313" key="2">
    <source>
        <dbReference type="EMBL" id="KAF5457070.1"/>
    </source>
</evidence>
<dbReference type="EMBL" id="LIHL02000010">
    <property type="protein sequence ID" value="KAF5457070.1"/>
    <property type="molecule type" value="Genomic_DNA"/>
</dbReference>
<gene>
    <name evidence="2" type="ORF">F2P56_021203</name>
</gene>
<dbReference type="Gramene" id="Jr10_01430_p1">
    <property type="protein sequence ID" value="cds.Jr10_01430_p1"/>
    <property type="gene ID" value="Jr10_01430"/>
</dbReference>
<accession>A0A833TXM9</accession>
<feature type="non-terminal residue" evidence="2">
    <location>
        <position position="313"/>
    </location>
</feature>
<reference evidence="2" key="1">
    <citation type="submission" date="2015-10" db="EMBL/GenBank/DDBJ databases">
        <authorList>
            <person name="Martinez-Garcia P.J."/>
            <person name="Crepeau M.W."/>
            <person name="Puiu D."/>
            <person name="Gonzalez-Ibeas D."/>
            <person name="Whalen J."/>
            <person name="Stevens K."/>
            <person name="Paul R."/>
            <person name="Butterfield T."/>
            <person name="Britton M."/>
            <person name="Reagan R."/>
            <person name="Chakraborty S."/>
            <person name="Walawage S.L."/>
            <person name="Vasquez-Gross H.A."/>
            <person name="Cardeno C."/>
            <person name="Famula R."/>
            <person name="Pratt K."/>
            <person name="Kuruganti S."/>
            <person name="Aradhya M.K."/>
            <person name="Leslie C.A."/>
            <person name="Dandekar A.M."/>
            <person name="Salzberg S.L."/>
            <person name="Wegrzyn J.L."/>
            <person name="Langley C.H."/>
            <person name="Neale D.B."/>
        </authorList>
    </citation>
    <scope>NUCLEOTIDE SEQUENCE</scope>
    <source>
        <tissue evidence="2">Leaves</tissue>
    </source>
</reference>
<dbReference type="Pfam" id="PF04720">
    <property type="entry name" value="PDDEXK_6"/>
    <property type="match status" value="1"/>
</dbReference>
<dbReference type="Proteomes" id="UP000619265">
    <property type="component" value="Unassembled WGS sequence"/>
</dbReference>
<dbReference type="PANTHER" id="PTHR31579:SF49">
    <property type="entry name" value="DUF506 FAMILY PROTEIN"/>
    <property type="match status" value="1"/>
</dbReference>
<name>A0A833TXM9_JUGRE</name>
<reference evidence="2" key="2">
    <citation type="submission" date="2020-03" db="EMBL/GenBank/DDBJ databases">
        <title>Walnut 2.0.</title>
        <authorList>
            <person name="Marrano A."/>
            <person name="Britton M."/>
            <person name="Zimin A.V."/>
            <person name="Zaini P.A."/>
            <person name="Workman R."/>
            <person name="Puiu D."/>
            <person name="Bianco L."/>
            <person name="Allen B.J."/>
            <person name="Troggio M."/>
            <person name="Leslie C.A."/>
            <person name="Timp W."/>
            <person name="Dendekar A."/>
            <person name="Salzberg S.L."/>
            <person name="Neale D.B."/>
        </authorList>
    </citation>
    <scope>NUCLEOTIDE SEQUENCE</scope>
    <source>
        <tissue evidence="2">Leaves</tissue>
    </source>
</reference>
<feature type="region of interest" description="Disordered" evidence="1">
    <location>
        <begin position="60"/>
        <end position="84"/>
    </location>
</feature>
<evidence type="ECO:0000313" key="3">
    <source>
        <dbReference type="Proteomes" id="UP000619265"/>
    </source>
</evidence>